<sequence>MGVWLFCNRALVWCLSSIDYEMLELGSDDLVRGFGLCPWSPSVALLVLLNLGVEVALMYLDSLRLPNYAQNPHINSRRLVARGTQIPYSATVDLVAGFGVSQRRSNM</sequence>
<organism evidence="1 2">
    <name type="scientific">Catharanthus roseus</name>
    <name type="common">Madagascar periwinkle</name>
    <name type="synonym">Vinca rosea</name>
    <dbReference type="NCBI Taxonomy" id="4058"/>
    <lineage>
        <taxon>Eukaryota</taxon>
        <taxon>Viridiplantae</taxon>
        <taxon>Streptophyta</taxon>
        <taxon>Embryophyta</taxon>
        <taxon>Tracheophyta</taxon>
        <taxon>Spermatophyta</taxon>
        <taxon>Magnoliopsida</taxon>
        <taxon>eudicotyledons</taxon>
        <taxon>Gunneridae</taxon>
        <taxon>Pentapetalae</taxon>
        <taxon>asterids</taxon>
        <taxon>lamiids</taxon>
        <taxon>Gentianales</taxon>
        <taxon>Apocynaceae</taxon>
        <taxon>Rauvolfioideae</taxon>
        <taxon>Vinceae</taxon>
        <taxon>Catharanthinae</taxon>
        <taxon>Catharanthus</taxon>
    </lineage>
</organism>
<gene>
    <name evidence="1" type="ORF">M9H77_23860</name>
</gene>
<evidence type="ECO:0000313" key="2">
    <source>
        <dbReference type="Proteomes" id="UP001060085"/>
    </source>
</evidence>
<evidence type="ECO:0000313" key="1">
    <source>
        <dbReference type="EMBL" id="KAI5664537.1"/>
    </source>
</evidence>
<proteinExistence type="predicted"/>
<reference evidence="2" key="1">
    <citation type="journal article" date="2023" name="Nat. Plants">
        <title>Single-cell RNA sequencing provides a high-resolution roadmap for understanding the multicellular compartmentation of specialized metabolism.</title>
        <authorList>
            <person name="Sun S."/>
            <person name="Shen X."/>
            <person name="Li Y."/>
            <person name="Li Y."/>
            <person name="Wang S."/>
            <person name="Li R."/>
            <person name="Zhang H."/>
            <person name="Shen G."/>
            <person name="Guo B."/>
            <person name="Wei J."/>
            <person name="Xu J."/>
            <person name="St-Pierre B."/>
            <person name="Chen S."/>
            <person name="Sun C."/>
        </authorList>
    </citation>
    <scope>NUCLEOTIDE SEQUENCE [LARGE SCALE GENOMIC DNA]</scope>
</reference>
<comment type="caution">
    <text evidence="1">The sequence shown here is derived from an EMBL/GenBank/DDBJ whole genome shotgun (WGS) entry which is preliminary data.</text>
</comment>
<name>A0ACC0AVQ7_CATRO</name>
<accession>A0ACC0AVQ7</accession>
<protein>
    <submittedName>
        <fullName evidence="1">Uncharacterized protein</fullName>
    </submittedName>
</protein>
<dbReference type="EMBL" id="CM044705">
    <property type="protein sequence ID" value="KAI5664537.1"/>
    <property type="molecule type" value="Genomic_DNA"/>
</dbReference>
<keyword evidence="2" id="KW-1185">Reference proteome</keyword>
<dbReference type="Proteomes" id="UP001060085">
    <property type="component" value="Linkage Group LG05"/>
</dbReference>